<name>A0A3M7P3L1_BRAPC</name>
<protein>
    <submittedName>
        <fullName evidence="1">Uncharacterized protein</fullName>
    </submittedName>
</protein>
<keyword evidence="2" id="KW-1185">Reference proteome</keyword>
<dbReference type="AlphaFoldDB" id="A0A3M7P3L1"/>
<proteinExistence type="predicted"/>
<comment type="caution">
    <text evidence="1">The sequence shown here is derived from an EMBL/GenBank/DDBJ whole genome shotgun (WGS) entry which is preliminary data.</text>
</comment>
<gene>
    <name evidence="1" type="ORF">BpHYR1_025876</name>
</gene>
<reference evidence="1 2" key="1">
    <citation type="journal article" date="2018" name="Sci. Rep.">
        <title>Genomic signatures of local adaptation to the degree of environmental predictability in rotifers.</title>
        <authorList>
            <person name="Franch-Gras L."/>
            <person name="Hahn C."/>
            <person name="Garcia-Roger E.M."/>
            <person name="Carmona M.J."/>
            <person name="Serra M."/>
            <person name="Gomez A."/>
        </authorList>
    </citation>
    <scope>NUCLEOTIDE SEQUENCE [LARGE SCALE GENOMIC DNA]</scope>
    <source>
        <strain evidence="1">HYR1</strain>
    </source>
</reference>
<accession>A0A3M7P3L1</accession>
<organism evidence="1 2">
    <name type="scientific">Brachionus plicatilis</name>
    <name type="common">Marine rotifer</name>
    <name type="synonym">Brachionus muelleri</name>
    <dbReference type="NCBI Taxonomy" id="10195"/>
    <lineage>
        <taxon>Eukaryota</taxon>
        <taxon>Metazoa</taxon>
        <taxon>Spiralia</taxon>
        <taxon>Gnathifera</taxon>
        <taxon>Rotifera</taxon>
        <taxon>Eurotatoria</taxon>
        <taxon>Monogononta</taxon>
        <taxon>Pseudotrocha</taxon>
        <taxon>Ploima</taxon>
        <taxon>Brachionidae</taxon>
        <taxon>Brachionus</taxon>
    </lineage>
</organism>
<dbReference type="EMBL" id="REGN01013638">
    <property type="protein sequence ID" value="RMZ93666.1"/>
    <property type="molecule type" value="Genomic_DNA"/>
</dbReference>
<dbReference type="Proteomes" id="UP000276133">
    <property type="component" value="Unassembled WGS sequence"/>
</dbReference>
<sequence length="53" mass="6181">MEKMRGRNGLILIHQTQMEETLNCIATINMDASIQVLSKRDQLKEQRPIKLDK</sequence>
<evidence type="ECO:0000313" key="2">
    <source>
        <dbReference type="Proteomes" id="UP000276133"/>
    </source>
</evidence>
<evidence type="ECO:0000313" key="1">
    <source>
        <dbReference type="EMBL" id="RMZ93666.1"/>
    </source>
</evidence>